<dbReference type="SMART" id="SM00646">
    <property type="entry name" value="Ami_3"/>
    <property type="match status" value="1"/>
</dbReference>
<name>A0A1K1M8F4_SELRU</name>
<dbReference type="AlphaFoldDB" id="A0A1K1M8F4"/>
<organism evidence="3 4">
    <name type="scientific">Selenomonas ruminantium</name>
    <dbReference type="NCBI Taxonomy" id="971"/>
    <lineage>
        <taxon>Bacteria</taxon>
        <taxon>Bacillati</taxon>
        <taxon>Bacillota</taxon>
        <taxon>Negativicutes</taxon>
        <taxon>Selenomonadales</taxon>
        <taxon>Selenomonadaceae</taxon>
        <taxon>Selenomonas</taxon>
    </lineage>
</organism>
<accession>A0A1K1M8F4</accession>
<proteinExistence type="predicted"/>
<dbReference type="Gene3D" id="3.40.630.40">
    <property type="entry name" value="Zn-dependent exopeptidases"/>
    <property type="match status" value="1"/>
</dbReference>
<evidence type="ECO:0000256" key="1">
    <source>
        <dbReference type="ARBA" id="ARBA00022801"/>
    </source>
</evidence>
<evidence type="ECO:0000313" key="3">
    <source>
        <dbReference type="EMBL" id="SFW18254.1"/>
    </source>
</evidence>
<dbReference type="GO" id="GO:0009253">
    <property type="term" value="P:peptidoglycan catabolic process"/>
    <property type="evidence" value="ECO:0007669"/>
    <property type="project" value="InterPro"/>
</dbReference>
<sequence length="184" mass="19837">MRVFLNPGHAPCGCPDPGAVNSGTGLRECDVAKNIADLVEKHLTKAGVSVSGNLQSDDLYEVVCASNNIDADVFVSIHCNAFNGVANGTETWHYHTSKYGKQLAECIQRQIVNALGTEDRGIKGAEPGRNGLYVLSNTDAVAVLVETAFIDNAEDEVLLRTKQDEFARAIARGITDFEQETLNQ</sequence>
<feature type="domain" description="MurNAc-LAA" evidence="2">
    <location>
        <begin position="63"/>
        <end position="175"/>
    </location>
</feature>
<gene>
    <name evidence="3" type="ORF">SAMN02910323_0584</name>
</gene>
<dbReference type="Pfam" id="PF01520">
    <property type="entry name" value="Amidase_3"/>
    <property type="match status" value="1"/>
</dbReference>
<dbReference type="RefSeq" id="WP_072305447.1">
    <property type="nucleotide sequence ID" value="NZ_FPJA01000004.1"/>
</dbReference>
<keyword evidence="4" id="KW-1185">Reference proteome</keyword>
<evidence type="ECO:0000313" key="4">
    <source>
        <dbReference type="Proteomes" id="UP000182958"/>
    </source>
</evidence>
<keyword evidence="1" id="KW-0378">Hydrolase</keyword>
<dbReference type="GO" id="GO:0030288">
    <property type="term" value="C:outer membrane-bounded periplasmic space"/>
    <property type="evidence" value="ECO:0007669"/>
    <property type="project" value="TreeGrafter"/>
</dbReference>
<dbReference type="GO" id="GO:0008745">
    <property type="term" value="F:N-acetylmuramoyl-L-alanine amidase activity"/>
    <property type="evidence" value="ECO:0007669"/>
    <property type="project" value="InterPro"/>
</dbReference>
<protein>
    <submittedName>
        <fullName evidence="3">N-acetylmuramoyl-L-alanine amidase</fullName>
    </submittedName>
</protein>
<reference evidence="4" key="1">
    <citation type="submission" date="2016-11" db="EMBL/GenBank/DDBJ databases">
        <authorList>
            <person name="Varghese N."/>
            <person name="Submissions S."/>
        </authorList>
    </citation>
    <scope>NUCLEOTIDE SEQUENCE [LARGE SCALE GENOMIC DNA]</scope>
    <source>
        <strain evidence="4">C3</strain>
    </source>
</reference>
<dbReference type="PANTHER" id="PTHR30404:SF0">
    <property type="entry name" value="N-ACETYLMURAMOYL-L-ALANINE AMIDASE AMIC"/>
    <property type="match status" value="1"/>
</dbReference>
<dbReference type="EMBL" id="FPJA01000004">
    <property type="protein sequence ID" value="SFW18254.1"/>
    <property type="molecule type" value="Genomic_DNA"/>
</dbReference>
<dbReference type="CDD" id="cd02696">
    <property type="entry name" value="MurNAc-LAA"/>
    <property type="match status" value="1"/>
</dbReference>
<dbReference type="InterPro" id="IPR050695">
    <property type="entry name" value="N-acetylmuramoyl_amidase_3"/>
</dbReference>
<evidence type="ECO:0000259" key="2">
    <source>
        <dbReference type="SMART" id="SM00646"/>
    </source>
</evidence>
<dbReference type="SUPFAM" id="SSF53187">
    <property type="entry name" value="Zn-dependent exopeptidases"/>
    <property type="match status" value="1"/>
</dbReference>
<dbReference type="PANTHER" id="PTHR30404">
    <property type="entry name" value="N-ACETYLMURAMOYL-L-ALANINE AMIDASE"/>
    <property type="match status" value="1"/>
</dbReference>
<dbReference type="InterPro" id="IPR002508">
    <property type="entry name" value="MurNAc-LAA_cat"/>
</dbReference>
<dbReference type="Proteomes" id="UP000182958">
    <property type="component" value="Unassembled WGS sequence"/>
</dbReference>